<reference evidence="1 2" key="1">
    <citation type="submission" date="2015-01" db="EMBL/GenBank/DDBJ databases">
        <title>Evolution of Trichinella species and genotypes.</title>
        <authorList>
            <person name="Korhonen P.K."/>
            <person name="Edoardo P."/>
            <person name="Giuseppe L.R."/>
            <person name="Gasser R.B."/>
        </authorList>
    </citation>
    <scope>NUCLEOTIDE SEQUENCE [LARGE SCALE GENOMIC DNA]</scope>
    <source>
        <strain evidence="1">ISS1980</strain>
    </source>
</reference>
<dbReference type="Gene3D" id="2.40.10.10">
    <property type="entry name" value="Trypsin-like serine proteases"/>
    <property type="match status" value="1"/>
</dbReference>
<sequence length="538" mass="61570">MVDFSNVIERLTKAILIARNIRRFLDHSCYHISQLLYQNYLLLEYLINMVDDIDDKFPYGSLETFWESLKILVEIAAHDSSAKGMTEKVDEKYGIDYGKIINQVVSELVFHEVESHSLEESSLTIRDLFTDSESLFSMEAHSLLNTIWTKITNNYNEIKFEEYIGIKGEWHCGHQNQRELISSLRSNSSKLLPAIDASWIVMIESGEKTCIGHIVGNVFESNKKAQVVITTRDCINKQPASSIRIYRKEEGSRYSQVLKVRRIKQHRFLKDLVSLKLKYPIQIDVSWKPICLYYFSGDHGNCGILYANLRKGKGVSNVKIQRATIVDNSFCKKEINDFNEDLEFCVEMLESDNSENIGEAFVCEFDGIWQLEGLRKISSIASKYVAFYGVKKTGFDSLGEDFCGTAAFRDLQNTRFEDLGVEIPIESVPWMVPIYVHEQDGDKLCSGILADEPNRSSGGLKVRTSSFTTWSNRACDNFKNFNKNTDICLIDYDREGEHTSKMLICPGDDSFYAKYILVGVESHKVGKAISITYYKHFV</sequence>
<comment type="caution">
    <text evidence="1">The sequence shown here is derived from an EMBL/GenBank/DDBJ whole genome shotgun (WGS) entry which is preliminary data.</text>
</comment>
<protein>
    <recommendedName>
        <fullName evidence="3">Peptidase S1 domain-containing protein</fullName>
    </recommendedName>
</protein>
<dbReference type="InterPro" id="IPR043504">
    <property type="entry name" value="Peptidase_S1_PA_chymotrypsin"/>
</dbReference>
<evidence type="ECO:0000313" key="1">
    <source>
        <dbReference type="EMBL" id="KRZ75010.1"/>
    </source>
</evidence>
<keyword evidence="2" id="KW-1185">Reference proteome</keyword>
<evidence type="ECO:0008006" key="3">
    <source>
        <dbReference type="Google" id="ProtNLM"/>
    </source>
</evidence>
<evidence type="ECO:0000313" key="2">
    <source>
        <dbReference type="Proteomes" id="UP000054843"/>
    </source>
</evidence>
<dbReference type="EMBL" id="JYDO01000043">
    <property type="protein sequence ID" value="KRZ75010.1"/>
    <property type="molecule type" value="Genomic_DNA"/>
</dbReference>
<dbReference type="AlphaFoldDB" id="A0A0V1MTB1"/>
<dbReference type="STRING" id="268474.A0A0V1MTB1"/>
<accession>A0A0V1MTB1</accession>
<organism evidence="1 2">
    <name type="scientific">Trichinella papuae</name>
    <dbReference type="NCBI Taxonomy" id="268474"/>
    <lineage>
        <taxon>Eukaryota</taxon>
        <taxon>Metazoa</taxon>
        <taxon>Ecdysozoa</taxon>
        <taxon>Nematoda</taxon>
        <taxon>Enoplea</taxon>
        <taxon>Dorylaimia</taxon>
        <taxon>Trichinellida</taxon>
        <taxon>Trichinellidae</taxon>
        <taxon>Trichinella</taxon>
    </lineage>
</organism>
<proteinExistence type="predicted"/>
<gene>
    <name evidence="1" type="ORF">T10_5146</name>
</gene>
<dbReference type="Proteomes" id="UP000054843">
    <property type="component" value="Unassembled WGS sequence"/>
</dbReference>
<dbReference type="SUPFAM" id="SSF50494">
    <property type="entry name" value="Trypsin-like serine proteases"/>
    <property type="match status" value="1"/>
</dbReference>
<name>A0A0V1MTB1_9BILA</name>
<dbReference type="InterPro" id="IPR009003">
    <property type="entry name" value="Peptidase_S1_PA"/>
</dbReference>